<gene>
    <name evidence="1" type="ORF">BpHYR1_006772</name>
</gene>
<reference evidence="1 2" key="1">
    <citation type="journal article" date="2018" name="Sci. Rep.">
        <title>Genomic signatures of local adaptation to the degree of environmental predictability in rotifers.</title>
        <authorList>
            <person name="Franch-Gras L."/>
            <person name="Hahn C."/>
            <person name="Garcia-Roger E.M."/>
            <person name="Carmona M.J."/>
            <person name="Serra M."/>
            <person name="Gomez A."/>
        </authorList>
    </citation>
    <scope>NUCLEOTIDE SEQUENCE [LARGE SCALE GENOMIC DNA]</scope>
    <source>
        <strain evidence="1">HYR1</strain>
    </source>
</reference>
<evidence type="ECO:0000313" key="1">
    <source>
        <dbReference type="EMBL" id="RNA40823.1"/>
    </source>
</evidence>
<name>A0A3M7SYB7_BRAPC</name>
<organism evidence="1 2">
    <name type="scientific">Brachionus plicatilis</name>
    <name type="common">Marine rotifer</name>
    <name type="synonym">Brachionus muelleri</name>
    <dbReference type="NCBI Taxonomy" id="10195"/>
    <lineage>
        <taxon>Eukaryota</taxon>
        <taxon>Metazoa</taxon>
        <taxon>Spiralia</taxon>
        <taxon>Gnathifera</taxon>
        <taxon>Rotifera</taxon>
        <taxon>Eurotatoria</taxon>
        <taxon>Monogononta</taxon>
        <taxon>Pseudotrocha</taxon>
        <taxon>Ploima</taxon>
        <taxon>Brachionidae</taxon>
        <taxon>Brachionus</taxon>
    </lineage>
</organism>
<protein>
    <submittedName>
        <fullName evidence="1">Uncharacterized protein</fullName>
    </submittedName>
</protein>
<dbReference type="AlphaFoldDB" id="A0A3M7SYB7"/>
<comment type="caution">
    <text evidence="1">The sequence shown here is derived from an EMBL/GenBank/DDBJ whole genome shotgun (WGS) entry which is preliminary data.</text>
</comment>
<accession>A0A3M7SYB7</accession>
<dbReference type="Proteomes" id="UP000276133">
    <property type="component" value="Unassembled WGS sequence"/>
</dbReference>
<sequence>MKNWSIFFFALSRGRHSTCSLMTWWSSGSGSVLDKKTPYSHQGMSHILKSNQRVMIHFIIQDNFHEALQKKSPLDARPKNAANFLASGAINRMLLRTRSWFLKILAGFVSSCPESNTKKIHIFLRAISHNALRIIKIICI</sequence>
<evidence type="ECO:0000313" key="2">
    <source>
        <dbReference type="Proteomes" id="UP000276133"/>
    </source>
</evidence>
<proteinExistence type="predicted"/>
<keyword evidence="2" id="KW-1185">Reference proteome</keyword>
<dbReference type="EMBL" id="REGN01000587">
    <property type="protein sequence ID" value="RNA40823.1"/>
    <property type="molecule type" value="Genomic_DNA"/>
</dbReference>